<evidence type="ECO:0000259" key="1">
    <source>
        <dbReference type="SMART" id="SM00418"/>
    </source>
</evidence>
<dbReference type="InterPro" id="IPR036388">
    <property type="entry name" value="WH-like_DNA-bd_sf"/>
</dbReference>
<dbReference type="SMART" id="SM00418">
    <property type="entry name" value="HTH_ARSR"/>
    <property type="match status" value="1"/>
</dbReference>
<dbReference type="Gene3D" id="1.10.10.10">
    <property type="entry name" value="Winged helix-like DNA-binding domain superfamily/Winged helix DNA-binding domain"/>
    <property type="match status" value="1"/>
</dbReference>
<sequence>MIGANPIRASIVRLLAQSSEPKTTGDIERELGGVTYQTVFRHIRELEAEGIVTSNARENRGGQRVLYTVDRDALRRELDEYSRYLLGESHEGDDAI</sequence>
<dbReference type="InterPro" id="IPR011991">
    <property type="entry name" value="ArsR-like_HTH"/>
</dbReference>
<dbReference type="Proteomes" id="UP000317410">
    <property type="component" value="Unassembled WGS sequence"/>
</dbReference>
<protein>
    <recommendedName>
        <fullName evidence="1">HTH arsR-type domain-containing protein</fullName>
    </recommendedName>
</protein>
<evidence type="ECO:0000313" key="3">
    <source>
        <dbReference type="Proteomes" id="UP000317410"/>
    </source>
</evidence>
<dbReference type="GO" id="GO:0003700">
    <property type="term" value="F:DNA-binding transcription factor activity"/>
    <property type="evidence" value="ECO:0007669"/>
    <property type="project" value="InterPro"/>
</dbReference>
<dbReference type="RefSeq" id="WP_167497456.1">
    <property type="nucleotide sequence ID" value="NZ_BJNQ01000024.1"/>
</dbReference>
<dbReference type="InterPro" id="IPR036390">
    <property type="entry name" value="WH_DNA-bd_sf"/>
</dbReference>
<accession>A0A4Y4BDH2</accession>
<feature type="domain" description="HTH arsR-type" evidence="1">
    <location>
        <begin position="1"/>
        <end position="80"/>
    </location>
</feature>
<comment type="caution">
    <text evidence="2">The sequence shown here is derived from an EMBL/GenBank/DDBJ whole genome shotgun (WGS) entry which is preliminary data.</text>
</comment>
<gene>
    <name evidence="2" type="ORF">MLI01_28380</name>
</gene>
<organism evidence="2 3">
    <name type="scientific">Microbacterium maritypicum</name>
    <name type="common">Microbacterium liquefaciens</name>
    <dbReference type="NCBI Taxonomy" id="33918"/>
    <lineage>
        <taxon>Bacteria</taxon>
        <taxon>Bacillati</taxon>
        <taxon>Actinomycetota</taxon>
        <taxon>Actinomycetes</taxon>
        <taxon>Micrococcales</taxon>
        <taxon>Microbacteriaceae</taxon>
        <taxon>Microbacterium</taxon>
    </lineage>
</organism>
<dbReference type="EMBL" id="BJNQ01000024">
    <property type="protein sequence ID" value="GEC76693.1"/>
    <property type="molecule type" value="Genomic_DNA"/>
</dbReference>
<name>A0A4Y4BDH2_MICMQ</name>
<dbReference type="AlphaFoldDB" id="A0A4Y4BDH2"/>
<dbReference type="CDD" id="cd00090">
    <property type="entry name" value="HTH_ARSR"/>
    <property type="match status" value="1"/>
</dbReference>
<reference evidence="2 3" key="1">
    <citation type="submission" date="2019-06" db="EMBL/GenBank/DDBJ databases">
        <title>Whole genome shotgun sequence of Microbacterium liquefaciens NBRC 15037.</title>
        <authorList>
            <person name="Hosoyama A."/>
            <person name="Uohara A."/>
            <person name="Ohji S."/>
            <person name="Ichikawa N."/>
        </authorList>
    </citation>
    <scope>NUCLEOTIDE SEQUENCE [LARGE SCALE GENOMIC DNA]</scope>
    <source>
        <strain evidence="2 3">NBRC 15037</strain>
    </source>
</reference>
<proteinExistence type="predicted"/>
<dbReference type="SUPFAM" id="SSF46785">
    <property type="entry name" value="Winged helix' DNA-binding domain"/>
    <property type="match status" value="1"/>
</dbReference>
<dbReference type="Pfam" id="PF12840">
    <property type="entry name" value="HTH_20"/>
    <property type="match status" value="1"/>
</dbReference>
<evidence type="ECO:0000313" key="2">
    <source>
        <dbReference type="EMBL" id="GEC76693.1"/>
    </source>
</evidence>
<dbReference type="InterPro" id="IPR001845">
    <property type="entry name" value="HTH_ArsR_DNA-bd_dom"/>
</dbReference>